<proteinExistence type="predicted"/>
<dbReference type="InterPro" id="IPR011989">
    <property type="entry name" value="ARM-like"/>
</dbReference>
<dbReference type="Proteomes" id="UP000612680">
    <property type="component" value="Chromosome"/>
</dbReference>
<dbReference type="RefSeq" id="WP_204659867.1">
    <property type="nucleotide sequence ID" value="NZ_CP056775.1"/>
</dbReference>
<dbReference type="Gene3D" id="1.25.10.10">
    <property type="entry name" value="Leucine-rich Repeat Variant"/>
    <property type="match status" value="1"/>
</dbReference>
<dbReference type="InterPro" id="IPR016024">
    <property type="entry name" value="ARM-type_fold"/>
</dbReference>
<organism evidence="1 2">
    <name type="scientific">Dyadobacter sandarakinus</name>
    <dbReference type="NCBI Taxonomy" id="2747268"/>
    <lineage>
        <taxon>Bacteria</taxon>
        <taxon>Pseudomonadati</taxon>
        <taxon>Bacteroidota</taxon>
        <taxon>Cytophagia</taxon>
        <taxon>Cytophagales</taxon>
        <taxon>Spirosomataceae</taxon>
        <taxon>Dyadobacter</taxon>
    </lineage>
</organism>
<protein>
    <recommendedName>
        <fullName evidence="3">HEAT repeat-containing protein</fullName>
    </recommendedName>
</protein>
<accession>A0ABX7IC48</accession>
<keyword evidence="2" id="KW-1185">Reference proteome</keyword>
<dbReference type="SUPFAM" id="SSF48371">
    <property type="entry name" value="ARM repeat"/>
    <property type="match status" value="1"/>
</dbReference>
<evidence type="ECO:0000313" key="1">
    <source>
        <dbReference type="EMBL" id="QRR03676.1"/>
    </source>
</evidence>
<dbReference type="EMBL" id="CP056775">
    <property type="protein sequence ID" value="QRR03676.1"/>
    <property type="molecule type" value="Genomic_DNA"/>
</dbReference>
<sequence length="180" mass="20382">MNISKTLLTPAYQSKEVAGSVAQHACSSPEAFAVLFECFVSDEYRLAQRAAYSLSMAARQRPDLMEPYVDKLVAQLSRKDVHEAVIRNSIRILEEVRIPENLHAELINICFDFVQNRRTSIAVKAFSLTVLFNLSRIYPELGNELRVIIEENIDYETPAFQSRGKKILAKLRGPQAGKRP</sequence>
<gene>
    <name evidence="1" type="ORF">HWI92_23545</name>
</gene>
<evidence type="ECO:0008006" key="3">
    <source>
        <dbReference type="Google" id="ProtNLM"/>
    </source>
</evidence>
<reference evidence="1 2" key="1">
    <citation type="submission" date="2020-06" db="EMBL/GenBank/DDBJ databases">
        <title>Dyadobacter sandarakinus sp. nov., isolated from the soil of the Arctic Yellow River Station.</title>
        <authorList>
            <person name="Zhang Y."/>
            <person name="Peng F."/>
        </authorList>
    </citation>
    <scope>NUCLEOTIDE SEQUENCE [LARGE SCALE GENOMIC DNA]</scope>
    <source>
        <strain evidence="1 2">Q3-56</strain>
    </source>
</reference>
<evidence type="ECO:0000313" key="2">
    <source>
        <dbReference type="Proteomes" id="UP000612680"/>
    </source>
</evidence>
<name>A0ABX7IC48_9BACT</name>